<dbReference type="Gene3D" id="3.40.50.1110">
    <property type="entry name" value="SGNH hydrolase"/>
    <property type="match status" value="1"/>
</dbReference>
<dbReference type="EMBL" id="HBIO01004904">
    <property type="protein sequence ID" value="CAE0458568.1"/>
    <property type="molecule type" value="Transcribed_RNA"/>
</dbReference>
<evidence type="ECO:0000259" key="3">
    <source>
        <dbReference type="Pfam" id="PF13472"/>
    </source>
</evidence>
<proteinExistence type="inferred from homology"/>
<dbReference type="Pfam" id="PF13472">
    <property type="entry name" value="Lipase_GDSL_2"/>
    <property type="match status" value="1"/>
</dbReference>
<comment type="similarity">
    <text evidence="1">Belongs to the 'GDSL' lipolytic enzyme family. Platelet-activating factor acetylhydrolase IB beta/gamma subunits subfamily.</text>
</comment>
<evidence type="ECO:0000256" key="1">
    <source>
        <dbReference type="ARBA" id="ARBA00038184"/>
    </source>
</evidence>
<dbReference type="AlphaFoldDB" id="A0A7S3PXD2"/>
<feature type="region of interest" description="Disordered" evidence="2">
    <location>
        <begin position="382"/>
        <end position="414"/>
    </location>
</feature>
<evidence type="ECO:0000256" key="2">
    <source>
        <dbReference type="SAM" id="MobiDB-lite"/>
    </source>
</evidence>
<evidence type="ECO:0000313" key="4">
    <source>
        <dbReference type="EMBL" id="CAE0458568.1"/>
    </source>
</evidence>
<name>A0A7S3PXD2_9STRA</name>
<dbReference type="PANTHER" id="PTHR11852:SF0">
    <property type="entry name" value="PLATELET-ACTIVATING FACTOR ACETYLHYDROLASE IB SUBUNIT BETA HOMOLOG"/>
    <property type="match status" value="1"/>
</dbReference>
<accession>A0A7S3PXD2</accession>
<dbReference type="SUPFAM" id="SSF52266">
    <property type="entry name" value="SGNH hydrolase"/>
    <property type="match status" value="1"/>
</dbReference>
<gene>
    <name evidence="4" type="ORF">CDEB00056_LOCUS3409</name>
</gene>
<dbReference type="PANTHER" id="PTHR11852">
    <property type="entry name" value="PLATELET-ACTIVATING FACTOR ACETYLHYDROLASE"/>
    <property type="match status" value="1"/>
</dbReference>
<dbReference type="InterPro" id="IPR036514">
    <property type="entry name" value="SGNH_hydro_sf"/>
</dbReference>
<sequence length="437" mass="49193">MKIPRDDNRLASASGDDYEGLINENRSEVKTRSYNPITNCFLTMLAFVQFSWIHHRTEFILALVLAGSVSLAVTGVIEAYENGQNVNVRKHSFSRDYTDLKSTLELKLGGVDHWCLDGSDSRCPQCEDPTHPSSRSHSQHWGDTYVRNVKLAKDYLSENPAGVDVIFLGDSNTEARVGTFKGLKGEGNLAEVLTKSKHKFEKLFKKKSGGEYNGLALGIAGDSSPNLLWRIQQNEFRDLEPKVWWINIGSNDLLSTRCSEEITIMGILRVVEELMAKDDGAIIVINSILPVAVKSSMSLEGKYIHNKYWYSINQVNQNLQKFAKKHPGVKFFDAKEILTEFKGHNLYMRKEMFVDKVHLSVDGQAALAEAQANTVKNILQKKSENDMKVDGNPSKSGDYRNSDSDGSDASSPDWWTEQDYDDFLNFDIDLDGSDDWL</sequence>
<feature type="domain" description="SGNH hydrolase-type esterase" evidence="3">
    <location>
        <begin position="167"/>
        <end position="366"/>
    </location>
</feature>
<dbReference type="InterPro" id="IPR013830">
    <property type="entry name" value="SGNH_hydro"/>
</dbReference>
<reference evidence="4" key="1">
    <citation type="submission" date="2021-01" db="EMBL/GenBank/DDBJ databases">
        <authorList>
            <person name="Corre E."/>
            <person name="Pelletier E."/>
            <person name="Niang G."/>
            <person name="Scheremetjew M."/>
            <person name="Finn R."/>
            <person name="Kale V."/>
            <person name="Holt S."/>
            <person name="Cochrane G."/>
            <person name="Meng A."/>
            <person name="Brown T."/>
            <person name="Cohen L."/>
        </authorList>
    </citation>
    <scope>NUCLEOTIDE SEQUENCE</scope>
    <source>
        <strain evidence="4">MM31A-1</strain>
    </source>
</reference>
<protein>
    <recommendedName>
        <fullName evidence="3">SGNH hydrolase-type esterase domain-containing protein</fullName>
    </recommendedName>
</protein>
<organism evidence="4">
    <name type="scientific">Chaetoceros debilis</name>
    <dbReference type="NCBI Taxonomy" id="122233"/>
    <lineage>
        <taxon>Eukaryota</taxon>
        <taxon>Sar</taxon>
        <taxon>Stramenopiles</taxon>
        <taxon>Ochrophyta</taxon>
        <taxon>Bacillariophyta</taxon>
        <taxon>Coscinodiscophyceae</taxon>
        <taxon>Chaetocerotophycidae</taxon>
        <taxon>Chaetocerotales</taxon>
        <taxon>Chaetocerotaceae</taxon>
        <taxon>Chaetoceros</taxon>
    </lineage>
</organism>